<feature type="compositionally biased region" description="Basic and acidic residues" evidence="1">
    <location>
        <begin position="146"/>
        <end position="166"/>
    </location>
</feature>
<sequence length="385" mass="43397">MNALELLAEQAVARTEGHVIPTMPQQGQQNDKHQYGQPIVPTQHYQSLRPSPTQPPTSSARSALSETYLYNFSTPFRSGAYLPNPPRDNMPSTFQSHCQLHQPEHWSDDWWNQQDHDDQSFNITTLHHPTVPVAQKENDQTVAELPKIDEERKKTMTGECNIDKKEKKTKQKKPLGTGSKSGSTNRRDGGDLDVEIEMLSPEDIKAAVLKDPGDEKKSGVSEEDKGALMINAASDIFKTKYTTTQLSNAWKALWEKYKAVRERQEHTGGGNGNADCGEDDKSKEQIARQGKAKFSERVLDAFEALKIFELLDKIAHDDSSVVRGQNMNSTSSISEPESSSDDEEKNGRKRRRRQKEIASVMMMKKKSLVINSSQMLLEQSRTKTR</sequence>
<reference evidence="2" key="1">
    <citation type="submission" date="2022-08" db="EMBL/GenBank/DDBJ databases">
        <authorList>
            <consortium name="DOE Joint Genome Institute"/>
            <person name="Min B."/>
            <person name="Riley R."/>
            <person name="Sierra-Patev S."/>
            <person name="Naranjo-Ortiz M."/>
            <person name="Looney B."/>
            <person name="Konkel Z."/>
            <person name="Slot J.C."/>
            <person name="Sakamoto Y."/>
            <person name="Steenwyk J.L."/>
            <person name="Rokas A."/>
            <person name="Carro J."/>
            <person name="Camarero S."/>
            <person name="Ferreira P."/>
            <person name="Molpeceres G."/>
            <person name="Ruiz-Duenas F.J."/>
            <person name="Serrano A."/>
            <person name="Henrissat B."/>
            <person name="Drula E."/>
            <person name="Hughes K.W."/>
            <person name="Mata J.L."/>
            <person name="Ishikawa N.K."/>
            <person name="Vargas-Isla R."/>
            <person name="Ushijima S."/>
            <person name="Smith C.A."/>
            <person name="Ahrendt S."/>
            <person name="Andreopoulos W."/>
            <person name="He G."/>
            <person name="Labutti K."/>
            <person name="Lipzen A."/>
            <person name="Ng V."/>
            <person name="Sandor L."/>
            <person name="Barry K."/>
            <person name="Martinez A.T."/>
            <person name="Xiao Y."/>
            <person name="Gibbons J.G."/>
            <person name="Terashima K."/>
            <person name="Hibbett D.S."/>
            <person name="Grigoriev I.V."/>
        </authorList>
    </citation>
    <scope>NUCLEOTIDE SEQUENCE</scope>
    <source>
        <strain evidence="2">Sp2 HRB7682 ss15</strain>
    </source>
</reference>
<proteinExistence type="predicted"/>
<dbReference type="AlphaFoldDB" id="A0A9W8ZPU0"/>
<evidence type="ECO:0000313" key="4">
    <source>
        <dbReference type="Proteomes" id="UP001150238"/>
    </source>
</evidence>
<name>A0A9W8ZPU0_9AGAR</name>
<accession>A0A9W8ZPU0</accession>
<protein>
    <submittedName>
        <fullName evidence="2">Uncharacterized protein</fullName>
    </submittedName>
</protein>
<evidence type="ECO:0000313" key="2">
    <source>
        <dbReference type="EMBL" id="KAJ4463259.1"/>
    </source>
</evidence>
<dbReference type="Proteomes" id="UP001150238">
    <property type="component" value="Unassembled WGS sequence"/>
</dbReference>
<feature type="region of interest" description="Disordered" evidence="1">
    <location>
        <begin position="322"/>
        <end position="364"/>
    </location>
</feature>
<evidence type="ECO:0000313" key="3">
    <source>
        <dbReference type="EMBL" id="KAJ4469111.1"/>
    </source>
</evidence>
<evidence type="ECO:0000256" key="1">
    <source>
        <dbReference type="SAM" id="MobiDB-lite"/>
    </source>
</evidence>
<feature type="region of interest" description="Disordered" evidence="1">
    <location>
        <begin position="131"/>
        <end position="191"/>
    </location>
</feature>
<dbReference type="EMBL" id="JANVFS010000078">
    <property type="protein sequence ID" value="KAJ4463259.1"/>
    <property type="molecule type" value="Genomic_DNA"/>
</dbReference>
<comment type="caution">
    <text evidence="2">The sequence shown here is derived from an EMBL/GenBank/DDBJ whole genome shotgun (WGS) entry which is preliminary data.</text>
</comment>
<reference evidence="2" key="2">
    <citation type="journal article" date="2023" name="Proc. Natl. Acad. Sci. U.S.A.">
        <title>A global phylogenomic analysis of the shiitake genus Lentinula.</title>
        <authorList>
            <person name="Sierra-Patev S."/>
            <person name="Min B."/>
            <person name="Naranjo-Ortiz M."/>
            <person name="Looney B."/>
            <person name="Konkel Z."/>
            <person name="Slot J.C."/>
            <person name="Sakamoto Y."/>
            <person name="Steenwyk J.L."/>
            <person name="Rokas A."/>
            <person name="Carro J."/>
            <person name="Camarero S."/>
            <person name="Ferreira P."/>
            <person name="Molpeceres G."/>
            <person name="Ruiz-Duenas F.J."/>
            <person name="Serrano A."/>
            <person name="Henrissat B."/>
            <person name="Drula E."/>
            <person name="Hughes K.W."/>
            <person name="Mata J.L."/>
            <person name="Ishikawa N.K."/>
            <person name="Vargas-Isla R."/>
            <person name="Ushijima S."/>
            <person name="Smith C.A."/>
            <person name="Donoghue J."/>
            <person name="Ahrendt S."/>
            <person name="Andreopoulos W."/>
            <person name="He G."/>
            <person name="LaButti K."/>
            <person name="Lipzen A."/>
            <person name="Ng V."/>
            <person name="Riley R."/>
            <person name="Sandor L."/>
            <person name="Barry K."/>
            <person name="Martinez A.T."/>
            <person name="Xiao Y."/>
            <person name="Gibbons J.G."/>
            <person name="Terashima K."/>
            <person name="Grigoriev I.V."/>
            <person name="Hibbett D."/>
        </authorList>
    </citation>
    <scope>NUCLEOTIDE SEQUENCE</scope>
    <source>
        <strain evidence="2">Sp2 HRB7682 ss15</strain>
    </source>
</reference>
<dbReference type="EMBL" id="JANVFS010000036">
    <property type="protein sequence ID" value="KAJ4469111.1"/>
    <property type="molecule type" value="Genomic_DNA"/>
</dbReference>
<organism evidence="2 4">
    <name type="scientific">Lentinula lateritia</name>
    <dbReference type="NCBI Taxonomy" id="40482"/>
    <lineage>
        <taxon>Eukaryota</taxon>
        <taxon>Fungi</taxon>
        <taxon>Dikarya</taxon>
        <taxon>Basidiomycota</taxon>
        <taxon>Agaricomycotina</taxon>
        <taxon>Agaricomycetes</taxon>
        <taxon>Agaricomycetidae</taxon>
        <taxon>Agaricales</taxon>
        <taxon>Marasmiineae</taxon>
        <taxon>Omphalotaceae</taxon>
        <taxon>Lentinula</taxon>
    </lineage>
</organism>
<feature type="region of interest" description="Disordered" evidence="1">
    <location>
        <begin position="263"/>
        <end position="288"/>
    </location>
</feature>
<gene>
    <name evidence="3" type="ORF">C8J55DRAFT_608638</name>
    <name evidence="2" type="ORF">C8J55DRAFT_610431</name>
</gene>